<dbReference type="PANTHER" id="PTHR23337">
    <property type="entry name" value="ZINC FINGER CW-TYPE COILED-COIL DOMAIN PROTEIN 1"/>
    <property type="match status" value="1"/>
</dbReference>
<evidence type="ECO:0000256" key="2">
    <source>
        <dbReference type="ARBA" id="ARBA00022723"/>
    </source>
</evidence>
<dbReference type="PANTHER" id="PTHR23337:SF3">
    <property type="entry name" value="MORC FAMILY CW-TYPE ZINC FINGER 2"/>
    <property type="match status" value="1"/>
</dbReference>
<evidence type="ECO:0000313" key="10">
    <source>
        <dbReference type="EMBL" id="CAF0973442.1"/>
    </source>
</evidence>
<reference evidence="11" key="1">
    <citation type="submission" date="2021-02" db="EMBL/GenBank/DDBJ databases">
        <authorList>
            <person name="Nowell W R."/>
        </authorList>
    </citation>
    <scope>NUCLEOTIDE SEQUENCE</scope>
</reference>
<dbReference type="InterPro" id="IPR011124">
    <property type="entry name" value="Znf_CW"/>
</dbReference>
<organism evidence="11 12">
    <name type="scientific">Rotaria magnacalcarata</name>
    <dbReference type="NCBI Taxonomy" id="392030"/>
    <lineage>
        <taxon>Eukaryota</taxon>
        <taxon>Metazoa</taxon>
        <taxon>Spiralia</taxon>
        <taxon>Gnathifera</taxon>
        <taxon>Rotifera</taxon>
        <taxon>Eurotatoria</taxon>
        <taxon>Bdelloidea</taxon>
        <taxon>Philodinida</taxon>
        <taxon>Philodinidae</taxon>
        <taxon>Rotaria</taxon>
    </lineage>
</organism>
<evidence type="ECO:0000256" key="4">
    <source>
        <dbReference type="ARBA" id="ARBA00022833"/>
    </source>
</evidence>
<dbReference type="Pfam" id="PF07496">
    <property type="entry name" value="zf-CW"/>
    <property type="match status" value="1"/>
</dbReference>
<dbReference type="AlphaFoldDB" id="A0A816HD76"/>
<proteinExistence type="predicted"/>
<feature type="coiled-coil region" evidence="7">
    <location>
        <begin position="306"/>
        <end position="340"/>
    </location>
</feature>
<dbReference type="PROSITE" id="PS51050">
    <property type="entry name" value="ZF_CW"/>
    <property type="match status" value="1"/>
</dbReference>
<evidence type="ECO:0000256" key="1">
    <source>
        <dbReference type="ARBA" id="ARBA00004123"/>
    </source>
</evidence>
<dbReference type="Pfam" id="PF17942">
    <property type="entry name" value="Morc6_S5"/>
    <property type="match status" value="1"/>
</dbReference>
<sequence>MDQYDCLNKAQLSFEYLHTNSTTHTFLFGALAELVDNSRDAGARNLDIYTCKDPSLRGGFYLAFLDDGCGMHYDDVFNVIVFGKSAKRHAPDSNQIGQYGNGLKSGAMRIANDFILFTKKDNIGTCLFLSRSFHQEEHISQVICPMPCFDLSTRQAIQNTDFQQLNGTRTYTFDKAKHELEMHLIKKYSPFKTMDELFKQFNLITTPTGTLIVLYNVKLTDTGESELNIKTDPYDILIDSRNRQHLFDDDDDNIPLEYRSLRAYVCILYYEPRMRITIQRRRVITKKLPHTLYKPRQYQFKSTRFKTRSEQEIKKCEKELESLEERKREADSQVHHLQQTIGVTTSLEERARLRKLQINAAELKDLTIRLRNGLARKKSEMNTTKTLTFIYGLNIQNRAGDGVFVYNCGRLIKMYEKLGQPNKKTVYCRGVVGIVDIPSIVLEPTHNKQSFADEKEYHFLLKNMGEYMRQYWSDAGIENYVKEFWETYGYRDDQLDRPPSNELEVVKRRQAAVPMLIQCDKCLKWRRLPYISNAAPLTQTQLEAWRCSDNTDVMNNSCSTNEKLESIPEGELKQKPQTTNNQNRALSKVASSPPTSSSATAAAASSLTTRSTGVNKRISNGEISSTTAVANSKARPSRANVVAAPVTPQKRTIPQSRSSSAKSKAKKKRKSIASQKSKTKSPANKSNNNDDDDDDDEDEEEEEEEDDEQDDDEEEEQRKEEEEEEEEVEESPPSPINNKRTRGQTSTKSSIPVKKTPPPTPTRSSRSSTRNQQQTTPADSVTSTNNVNSMDDDNDNETTNTINTNANGRHPPQPTIGARVSTMYQGAFRAATVLSVNDKRSIFKVRFDEFPSPEFDYSFSYKSTAWTYLTTPPLASSSSSSSSSSVITTEAMKNDSEPLFSIVRKFKSLIKFMLPPDWDLTREQITSMTYDELSRFDVELFMQSYREKMTQIVEQRKADEARWRASAQRIQAEVTELLNVTGMPIPVDCTMDDFERRLQNYIKQAEKSKR</sequence>
<feature type="compositionally biased region" description="Low complexity" evidence="8">
    <location>
        <begin position="745"/>
        <end position="754"/>
    </location>
</feature>
<dbReference type="GO" id="GO:0005634">
    <property type="term" value="C:nucleus"/>
    <property type="evidence" value="ECO:0007669"/>
    <property type="project" value="UniProtKB-SubCell"/>
</dbReference>
<evidence type="ECO:0000313" key="11">
    <source>
        <dbReference type="EMBL" id="CAF1684235.1"/>
    </source>
</evidence>
<comment type="subcellular location">
    <subcellularLocation>
        <location evidence="1">Nucleus</location>
    </subcellularLocation>
</comment>
<protein>
    <recommendedName>
        <fullName evidence="9">CW-type domain-containing protein</fullName>
    </recommendedName>
</protein>
<dbReference type="InterPro" id="IPR041006">
    <property type="entry name" value="Morc_S5"/>
</dbReference>
<feature type="compositionally biased region" description="Low complexity" evidence="8">
    <location>
        <begin position="797"/>
        <end position="807"/>
    </location>
</feature>
<feature type="compositionally biased region" description="Low complexity" evidence="8">
    <location>
        <begin position="762"/>
        <end position="777"/>
    </location>
</feature>
<dbReference type="EMBL" id="CAJNOW010021444">
    <property type="protein sequence ID" value="CAF1684235.1"/>
    <property type="molecule type" value="Genomic_DNA"/>
</dbReference>
<name>A0A816HD76_9BILA</name>
<keyword evidence="3" id="KW-0863">Zinc-finger</keyword>
<evidence type="ECO:0000256" key="6">
    <source>
        <dbReference type="ARBA" id="ARBA00023242"/>
    </source>
</evidence>
<accession>A0A816HD76</accession>
<feature type="compositionally biased region" description="Low complexity" evidence="8">
    <location>
        <begin position="590"/>
        <end position="612"/>
    </location>
</feature>
<dbReference type="InterPro" id="IPR016024">
    <property type="entry name" value="ARM-type_fold"/>
</dbReference>
<feature type="compositionally biased region" description="Polar residues" evidence="8">
    <location>
        <begin position="575"/>
        <end position="585"/>
    </location>
</feature>
<dbReference type="InterPro" id="IPR036890">
    <property type="entry name" value="HATPase_C_sf"/>
</dbReference>
<evidence type="ECO:0000313" key="12">
    <source>
        <dbReference type="Proteomes" id="UP000663834"/>
    </source>
</evidence>
<dbReference type="SUPFAM" id="SSF55874">
    <property type="entry name" value="ATPase domain of HSP90 chaperone/DNA topoisomerase II/histidine kinase"/>
    <property type="match status" value="1"/>
</dbReference>
<dbReference type="Gene3D" id="3.30.565.10">
    <property type="entry name" value="Histidine kinase-like ATPase, C-terminal domain"/>
    <property type="match status" value="1"/>
</dbReference>
<keyword evidence="2" id="KW-0479">Metal-binding</keyword>
<evidence type="ECO:0000256" key="8">
    <source>
        <dbReference type="SAM" id="MobiDB-lite"/>
    </source>
</evidence>
<gene>
    <name evidence="10" type="ORF">CJN711_LOCUS987</name>
    <name evidence="11" type="ORF">KQP761_LOCUS37872</name>
</gene>
<keyword evidence="6" id="KW-0539">Nucleus</keyword>
<dbReference type="EMBL" id="CAJNOV010000068">
    <property type="protein sequence ID" value="CAF0973442.1"/>
    <property type="molecule type" value="Genomic_DNA"/>
</dbReference>
<dbReference type="SUPFAM" id="SSF48371">
    <property type="entry name" value="ARM repeat"/>
    <property type="match status" value="1"/>
</dbReference>
<dbReference type="Proteomes" id="UP000663834">
    <property type="component" value="Unassembled WGS sequence"/>
</dbReference>
<evidence type="ECO:0000256" key="7">
    <source>
        <dbReference type="SAM" id="Coils"/>
    </source>
</evidence>
<dbReference type="Gene3D" id="3.30.40.100">
    <property type="match status" value="1"/>
</dbReference>
<dbReference type="GO" id="GO:0008270">
    <property type="term" value="F:zinc ion binding"/>
    <property type="evidence" value="ECO:0007669"/>
    <property type="project" value="UniProtKB-KW"/>
</dbReference>
<keyword evidence="4" id="KW-0862">Zinc</keyword>
<feature type="region of interest" description="Disordered" evidence="8">
    <location>
        <begin position="568"/>
        <end position="815"/>
    </location>
</feature>
<evidence type="ECO:0000256" key="5">
    <source>
        <dbReference type="ARBA" id="ARBA00023054"/>
    </source>
</evidence>
<evidence type="ECO:0000256" key="3">
    <source>
        <dbReference type="ARBA" id="ARBA00022771"/>
    </source>
</evidence>
<dbReference type="Proteomes" id="UP000663855">
    <property type="component" value="Unassembled WGS sequence"/>
</dbReference>
<feature type="domain" description="CW-type" evidence="9">
    <location>
        <begin position="510"/>
        <end position="566"/>
    </location>
</feature>
<feature type="compositionally biased region" description="Acidic residues" evidence="8">
    <location>
        <begin position="689"/>
        <end position="730"/>
    </location>
</feature>
<evidence type="ECO:0000259" key="9">
    <source>
        <dbReference type="PROSITE" id="PS51050"/>
    </source>
</evidence>
<comment type="caution">
    <text evidence="11">The sequence shown here is derived from an EMBL/GenBank/DDBJ whole genome shotgun (WGS) entry which is preliminary data.</text>
</comment>
<keyword evidence="5 7" id="KW-0175">Coiled coil</keyword>
<dbReference type="OrthoDB" id="10251809at2759"/>
<dbReference type="Pfam" id="PF13589">
    <property type="entry name" value="HATPase_c_3"/>
    <property type="match status" value="1"/>
</dbReference>
<feature type="compositionally biased region" description="Polar residues" evidence="8">
    <location>
        <begin position="613"/>
        <end position="630"/>
    </location>
</feature>